<keyword evidence="3" id="KW-1185">Reference proteome</keyword>
<feature type="region of interest" description="Disordered" evidence="1">
    <location>
        <begin position="28"/>
        <end position="58"/>
    </location>
</feature>
<organism evidence="2 3">
    <name type="scientific">Crossiella equi</name>
    <dbReference type="NCBI Taxonomy" id="130796"/>
    <lineage>
        <taxon>Bacteria</taxon>
        <taxon>Bacillati</taxon>
        <taxon>Actinomycetota</taxon>
        <taxon>Actinomycetes</taxon>
        <taxon>Pseudonocardiales</taxon>
        <taxon>Pseudonocardiaceae</taxon>
        <taxon>Crossiella</taxon>
    </lineage>
</organism>
<gene>
    <name evidence="2" type="ORF">JOF53_001792</name>
</gene>
<evidence type="ECO:0000313" key="3">
    <source>
        <dbReference type="Proteomes" id="UP001519363"/>
    </source>
</evidence>
<evidence type="ECO:0000313" key="2">
    <source>
        <dbReference type="EMBL" id="MBP2472920.1"/>
    </source>
</evidence>
<evidence type="ECO:0000256" key="1">
    <source>
        <dbReference type="SAM" id="MobiDB-lite"/>
    </source>
</evidence>
<accession>A0ABS5A8K4</accession>
<dbReference type="EMBL" id="JAGIOO010000001">
    <property type="protein sequence ID" value="MBP2472920.1"/>
    <property type="molecule type" value="Genomic_DNA"/>
</dbReference>
<name>A0ABS5A8K4_9PSEU</name>
<proteinExistence type="predicted"/>
<sequence>MRSIGGAGVRKTMDKWKIVAESWLWGRQDRASAPSSQHVAGLDARQPAHGGSCRDQQE</sequence>
<comment type="caution">
    <text evidence="2">The sequence shown here is derived from an EMBL/GenBank/DDBJ whole genome shotgun (WGS) entry which is preliminary data.</text>
</comment>
<dbReference type="Proteomes" id="UP001519363">
    <property type="component" value="Unassembled WGS sequence"/>
</dbReference>
<protein>
    <submittedName>
        <fullName evidence="2">Uncharacterized protein</fullName>
    </submittedName>
</protein>
<dbReference type="RefSeq" id="WP_158103526.1">
    <property type="nucleotide sequence ID" value="NZ_JAGIOO010000001.1"/>
</dbReference>
<reference evidence="2 3" key="1">
    <citation type="submission" date="2021-03" db="EMBL/GenBank/DDBJ databases">
        <title>Sequencing the genomes of 1000 actinobacteria strains.</title>
        <authorList>
            <person name="Klenk H.-P."/>
        </authorList>
    </citation>
    <scope>NUCLEOTIDE SEQUENCE [LARGE SCALE GENOMIC DNA]</scope>
    <source>
        <strain evidence="2 3">DSM 44580</strain>
    </source>
</reference>